<keyword evidence="1 4" id="KW-0808">Transferase</keyword>
<dbReference type="InterPro" id="IPR016181">
    <property type="entry name" value="Acyl_CoA_acyltransferase"/>
</dbReference>
<dbReference type="InterPro" id="IPR000182">
    <property type="entry name" value="GNAT_dom"/>
</dbReference>
<dbReference type="PROSITE" id="PS51186">
    <property type="entry name" value="GNAT"/>
    <property type="match status" value="1"/>
</dbReference>
<dbReference type="AlphaFoldDB" id="A0A6G4TT78"/>
<dbReference type="RefSeq" id="WP_165229349.1">
    <property type="nucleotide sequence ID" value="NZ_JAAKZV010000001.1"/>
</dbReference>
<evidence type="ECO:0000313" key="5">
    <source>
        <dbReference type="Proteomes" id="UP000481583"/>
    </source>
</evidence>
<feature type="domain" description="N-acetyltransferase" evidence="3">
    <location>
        <begin position="146"/>
        <end position="285"/>
    </location>
</feature>
<evidence type="ECO:0000259" key="3">
    <source>
        <dbReference type="PROSITE" id="PS51186"/>
    </source>
</evidence>
<dbReference type="GO" id="GO:0016747">
    <property type="term" value="F:acyltransferase activity, transferring groups other than amino-acyl groups"/>
    <property type="evidence" value="ECO:0007669"/>
    <property type="project" value="InterPro"/>
</dbReference>
<dbReference type="Pfam" id="PF00583">
    <property type="entry name" value="Acetyltransf_1"/>
    <property type="match status" value="1"/>
</dbReference>
<accession>A0A6G4TT78</accession>
<evidence type="ECO:0000256" key="1">
    <source>
        <dbReference type="ARBA" id="ARBA00022679"/>
    </source>
</evidence>
<evidence type="ECO:0000256" key="2">
    <source>
        <dbReference type="ARBA" id="ARBA00023315"/>
    </source>
</evidence>
<evidence type="ECO:0000313" key="4">
    <source>
        <dbReference type="EMBL" id="NGN62308.1"/>
    </source>
</evidence>
<keyword evidence="5" id="KW-1185">Reference proteome</keyword>
<proteinExistence type="predicted"/>
<dbReference type="SUPFAM" id="SSF55729">
    <property type="entry name" value="Acyl-CoA N-acyltransferases (Nat)"/>
    <property type="match status" value="1"/>
</dbReference>
<reference evidence="4 5" key="1">
    <citation type="submission" date="2020-02" db="EMBL/GenBank/DDBJ databases">
        <title>Whole-genome analyses of novel actinobacteria.</title>
        <authorList>
            <person name="Sahin N."/>
        </authorList>
    </citation>
    <scope>NUCLEOTIDE SEQUENCE [LARGE SCALE GENOMIC DNA]</scope>
    <source>
        <strain evidence="4 5">A7024</strain>
    </source>
</reference>
<protein>
    <submittedName>
        <fullName evidence="4">GNAT family N-acetyltransferase</fullName>
    </submittedName>
</protein>
<dbReference type="PANTHER" id="PTHR43877">
    <property type="entry name" value="AMINOALKYLPHOSPHONATE N-ACETYLTRANSFERASE-RELATED-RELATED"/>
    <property type="match status" value="1"/>
</dbReference>
<dbReference type="Proteomes" id="UP000481583">
    <property type="component" value="Unassembled WGS sequence"/>
</dbReference>
<comment type="caution">
    <text evidence="4">The sequence shown here is derived from an EMBL/GenBank/DDBJ whole genome shotgun (WGS) entry which is preliminary data.</text>
</comment>
<sequence>MGWTTTEDLDAYEAAAGDYVRTEPAAHTILLTIAATVRQSPGRFGDETPRFGWWRDGDGGEVAGAYAHTPPYPPVLSRMPDRAAVELARVLRDQGSPVTGVNAGRPAAETFGAAWAELTGDEVTVAEDHRLYRLGELVPPDPMPEGRARVADESDRELLVKWIAAFNKDVGSEGTAAPERAVDSRLGYGGLTLWERDGEPVALCGITRTVAGMARVAPVYTPPELRGRGYAGAATAAVSQAALDRGVEQVLLFTDLDNPTSNALYQRLGYRPVEDHVNLAFTPLA</sequence>
<keyword evidence="2" id="KW-0012">Acyltransferase</keyword>
<organism evidence="4 5">
    <name type="scientific">Streptomyces coryli</name>
    <dbReference type="NCBI Taxonomy" id="1128680"/>
    <lineage>
        <taxon>Bacteria</taxon>
        <taxon>Bacillati</taxon>
        <taxon>Actinomycetota</taxon>
        <taxon>Actinomycetes</taxon>
        <taxon>Kitasatosporales</taxon>
        <taxon>Streptomycetaceae</taxon>
        <taxon>Streptomyces</taxon>
    </lineage>
</organism>
<gene>
    <name evidence="4" type="ORF">G5C51_00070</name>
</gene>
<name>A0A6G4TT78_9ACTN</name>
<dbReference type="EMBL" id="JAAKZV010000001">
    <property type="protein sequence ID" value="NGN62308.1"/>
    <property type="molecule type" value="Genomic_DNA"/>
</dbReference>
<dbReference type="InterPro" id="IPR050832">
    <property type="entry name" value="Bact_Acetyltransf"/>
</dbReference>
<dbReference type="Gene3D" id="3.40.630.30">
    <property type="match status" value="1"/>
</dbReference>